<organism evidence="1 5">
    <name type="scientific">Didymodactylos carnosus</name>
    <dbReference type="NCBI Taxonomy" id="1234261"/>
    <lineage>
        <taxon>Eukaryota</taxon>
        <taxon>Metazoa</taxon>
        <taxon>Spiralia</taxon>
        <taxon>Gnathifera</taxon>
        <taxon>Rotifera</taxon>
        <taxon>Eurotatoria</taxon>
        <taxon>Bdelloidea</taxon>
        <taxon>Philodinida</taxon>
        <taxon>Philodinidae</taxon>
        <taxon>Didymodactylos</taxon>
    </lineage>
</organism>
<reference evidence="1" key="1">
    <citation type="submission" date="2021-02" db="EMBL/GenBank/DDBJ databases">
        <authorList>
            <person name="Nowell W R."/>
        </authorList>
    </citation>
    <scope>NUCLEOTIDE SEQUENCE</scope>
</reference>
<dbReference type="EMBL" id="CAJOBC010004674">
    <property type="protein sequence ID" value="CAF3836710.1"/>
    <property type="molecule type" value="Genomic_DNA"/>
</dbReference>
<dbReference type="EMBL" id="CAJNOQ010004674">
    <property type="protein sequence ID" value="CAF1069407.1"/>
    <property type="molecule type" value="Genomic_DNA"/>
</dbReference>
<proteinExistence type="predicted"/>
<dbReference type="Pfam" id="PF09778">
    <property type="entry name" value="Guanylate_cyc_2"/>
    <property type="match status" value="1"/>
</dbReference>
<dbReference type="InterPro" id="IPR018616">
    <property type="entry name" value="GUCD1"/>
</dbReference>
<comment type="caution">
    <text evidence="1">The sequence shown here is derived from an EMBL/GenBank/DDBJ whole genome shotgun (WGS) entry which is preliminary data.</text>
</comment>
<gene>
    <name evidence="1" type="ORF">GPM918_LOCUS17195</name>
    <name evidence="2" type="ORF">OVA965_LOCUS33228</name>
    <name evidence="3" type="ORF">SRO942_LOCUS17194</name>
    <name evidence="4" type="ORF">TMI583_LOCUS34109</name>
</gene>
<dbReference type="EMBL" id="CAJOBA010048409">
    <property type="protein sequence ID" value="CAF4212128.1"/>
    <property type="molecule type" value="Genomic_DNA"/>
</dbReference>
<evidence type="ECO:0000313" key="1">
    <source>
        <dbReference type="EMBL" id="CAF1069407.1"/>
    </source>
</evidence>
<dbReference type="Proteomes" id="UP000677228">
    <property type="component" value="Unassembled WGS sequence"/>
</dbReference>
<evidence type="ECO:0000313" key="4">
    <source>
        <dbReference type="EMBL" id="CAF4212128.1"/>
    </source>
</evidence>
<dbReference type="PANTHER" id="PTHR31400">
    <property type="entry name" value="GUANYLYL CYCLASE DOMAIN CONTAINING PROTEIN 1 GUCD1"/>
    <property type="match status" value="1"/>
</dbReference>
<dbReference type="Gene3D" id="3.90.70.10">
    <property type="entry name" value="Cysteine proteinases"/>
    <property type="match status" value="2"/>
</dbReference>
<dbReference type="SUPFAM" id="SSF54001">
    <property type="entry name" value="Cysteine proteinases"/>
    <property type="match status" value="1"/>
</dbReference>
<dbReference type="Proteomes" id="UP000681722">
    <property type="component" value="Unassembled WGS sequence"/>
</dbReference>
<protein>
    <recommendedName>
        <fullName evidence="6">Guanylyl cyclase</fullName>
    </recommendedName>
</protein>
<sequence length="219" mass="25239">MSKEISIPHLCQTSYWDCGVTCVRMVLSYYKIDLNLFDALLSEYNCNKSTWSIDLLNMLSYLHVRSKLSTITLGCSDNYASVPYYKNIIDKDRQRVEELFSNQKLNFEKCSLEWSNIKLELDQNKPFIVLIDANKLSCICCTSIVGRLISKVWSSSYQGHYIVVVGYQIDEKQTEYVLYKDPGSTECLCKTTIENFDRARKAFGTDEDIIICEGLESDK</sequence>
<dbReference type="Proteomes" id="UP000663829">
    <property type="component" value="Unassembled WGS sequence"/>
</dbReference>
<dbReference type="OrthoDB" id="206796at2759"/>
<evidence type="ECO:0000313" key="5">
    <source>
        <dbReference type="Proteomes" id="UP000663829"/>
    </source>
</evidence>
<dbReference type="InterPro" id="IPR038765">
    <property type="entry name" value="Papain-like_cys_pep_sf"/>
</dbReference>
<keyword evidence="5" id="KW-1185">Reference proteome</keyword>
<dbReference type="Proteomes" id="UP000682733">
    <property type="component" value="Unassembled WGS sequence"/>
</dbReference>
<dbReference type="EMBL" id="CAJNOK010026673">
    <property type="protein sequence ID" value="CAF1406842.1"/>
    <property type="molecule type" value="Genomic_DNA"/>
</dbReference>
<dbReference type="AlphaFoldDB" id="A0A814LT52"/>
<evidence type="ECO:0000313" key="2">
    <source>
        <dbReference type="EMBL" id="CAF1406842.1"/>
    </source>
</evidence>
<dbReference type="PANTHER" id="PTHR31400:SF1">
    <property type="entry name" value="PROTEIN GUCD1"/>
    <property type="match status" value="1"/>
</dbReference>
<accession>A0A814LT52</accession>
<name>A0A814LT52_9BILA</name>
<evidence type="ECO:0008006" key="6">
    <source>
        <dbReference type="Google" id="ProtNLM"/>
    </source>
</evidence>
<evidence type="ECO:0000313" key="3">
    <source>
        <dbReference type="EMBL" id="CAF3836710.1"/>
    </source>
</evidence>